<feature type="domain" description="Glycosyl hydrolase family 81 C-terminal" evidence="10">
    <location>
        <begin position="334"/>
        <end position="544"/>
    </location>
</feature>
<evidence type="ECO:0000256" key="2">
    <source>
        <dbReference type="ARBA" id="ARBA00010730"/>
    </source>
</evidence>
<protein>
    <recommendedName>
        <fullName evidence="3">glucan endo-1,3-beta-D-glucosidase</fullName>
        <ecNumber evidence="3">3.2.1.39</ecNumber>
    </recommendedName>
</protein>
<dbReference type="PANTHER" id="PTHR31983:SF0">
    <property type="entry name" value="GLUCAN ENDO-1,3-BETA-D-GLUCOSIDASE 2"/>
    <property type="match status" value="1"/>
</dbReference>
<evidence type="ECO:0000313" key="11">
    <source>
        <dbReference type="EMBL" id="KAL1600405.1"/>
    </source>
</evidence>
<comment type="catalytic activity">
    <reaction evidence="1">
        <text>Hydrolysis of (1-&gt;3)-beta-D-glucosidic linkages in (1-&gt;3)-beta-D-glucans.</text>
        <dbReference type="EC" id="3.2.1.39"/>
    </reaction>
</comment>
<evidence type="ECO:0000256" key="3">
    <source>
        <dbReference type="ARBA" id="ARBA00012780"/>
    </source>
</evidence>
<keyword evidence="7" id="KW-0961">Cell wall biogenesis/degradation</keyword>
<dbReference type="Proteomes" id="UP001521785">
    <property type="component" value="Unassembled WGS sequence"/>
</dbReference>
<dbReference type="InterPro" id="IPR040720">
    <property type="entry name" value="GH81_C"/>
</dbReference>
<dbReference type="InterPro" id="IPR040451">
    <property type="entry name" value="GH81_N"/>
</dbReference>
<evidence type="ECO:0000256" key="4">
    <source>
        <dbReference type="ARBA" id="ARBA00022801"/>
    </source>
</evidence>
<evidence type="ECO:0000256" key="7">
    <source>
        <dbReference type="ARBA" id="ARBA00023316"/>
    </source>
</evidence>
<dbReference type="PANTHER" id="PTHR31983">
    <property type="entry name" value="ENDO-1,3(4)-BETA-GLUCANASE 1"/>
    <property type="match status" value="1"/>
</dbReference>
<evidence type="ECO:0000259" key="9">
    <source>
        <dbReference type="Pfam" id="PF03639"/>
    </source>
</evidence>
<sequence>MPADNIFVPIQQDDVLGQIPIHIKHPLPRLRVEDSADKPIQTNRFYANAFLGKQDQPIWFQPYFIWWGRGGSDPNQFPTWGMNVGHVEGGDLEVWGLGTQDLKSRRGSAADSPKLTFPIVQGMSFITVGYRNASPLVRTAGKGFQGDLSNPVFIGRSTKYRFKDCEGREWLMYINPASGVEYDGTKLTKIDANTIIFSSNFQGTIQVAKNPSGTDAEALYDKAYGTFVAEAKVYATVNDSRGTYGLTYKKIGSGPLLMFLLPHHLQSLDPEFKSSITKLQLQTTTKGTATAVWTVADSLSFTETNLPTTMTFAPWTHSLTTARIRFPPDFLLFLTSVAELDLRRAISEPITQDSYYLAGKSLSRFANLLWVIKEILNNPEWVARGLEKLKEEMARYIDNVARSPLYYDDTWKGLVTKAGLDGGQGSDCGNTFYNDHHIHFGYFIHTAAVMGALDPGWLEQGVNKRFINMLVKLFKDIAESEYEGRDFPFQRCFDWYAGHSWAKGLFDSADGKDEESTSEDGFASYAIKMWGKVIGDTNMEKRGTATS</sequence>
<evidence type="ECO:0000259" key="10">
    <source>
        <dbReference type="Pfam" id="PF17652"/>
    </source>
</evidence>
<dbReference type="PROSITE" id="PS52008">
    <property type="entry name" value="GH81"/>
    <property type="match status" value="1"/>
</dbReference>
<evidence type="ECO:0000256" key="8">
    <source>
        <dbReference type="ARBA" id="ARBA00023326"/>
    </source>
</evidence>
<evidence type="ECO:0000256" key="1">
    <source>
        <dbReference type="ARBA" id="ARBA00000382"/>
    </source>
</evidence>
<proteinExistence type="inferred from homology"/>
<dbReference type="Pfam" id="PF17652">
    <property type="entry name" value="Glyco_hydro81C"/>
    <property type="match status" value="1"/>
</dbReference>
<comment type="caution">
    <text evidence="11">The sequence shown here is derived from an EMBL/GenBank/DDBJ whole genome shotgun (WGS) entry which is preliminary data.</text>
</comment>
<comment type="similarity">
    <text evidence="2">Belongs to the glycosyl hydrolase 81 family.</text>
</comment>
<evidence type="ECO:0000256" key="6">
    <source>
        <dbReference type="ARBA" id="ARBA00023295"/>
    </source>
</evidence>
<dbReference type="EC" id="3.2.1.39" evidence="3"/>
<accession>A0ABR3R7J5</accession>
<dbReference type="InterPro" id="IPR005200">
    <property type="entry name" value="Endo-beta-glucanase"/>
</dbReference>
<organism evidence="11 12">
    <name type="scientific">Paraconiothyrium brasiliense</name>
    <dbReference type="NCBI Taxonomy" id="300254"/>
    <lineage>
        <taxon>Eukaryota</taxon>
        <taxon>Fungi</taxon>
        <taxon>Dikarya</taxon>
        <taxon>Ascomycota</taxon>
        <taxon>Pezizomycotina</taxon>
        <taxon>Dothideomycetes</taxon>
        <taxon>Pleosporomycetidae</taxon>
        <taxon>Pleosporales</taxon>
        <taxon>Massarineae</taxon>
        <taxon>Didymosphaeriaceae</taxon>
        <taxon>Paraconiothyrium</taxon>
    </lineage>
</organism>
<feature type="domain" description="Glycosyl hydrolase family 81 N-terminal" evidence="9">
    <location>
        <begin position="25"/>
        <end position="89"/>
    </location>
</feature>
<keyword evidence="12" id="KW-1185">Reference proteome</keyword>
<keyword evidence="8" id="KW-0624">Polysaccharide degradation</keyword>
<evidence type="ECO:0000256" key="5">
    <source>
        <dbReference type="ARBA" id="ARBA00023277"/>
    </source>
</evidence>
<dbReference type="Gene3D" id="1.10.287.1170">
    <property type="entry name" value="glycoside hydrolase family 81 endo-[beta] glucanase"/>
    <property type="match status" value="1"/>
</dbReference>
<gene>
    <name evidence="11" type="primary">ACF2_1</name>
    <name evidence="11" type="ORF">SLS60_006790</name>
</gene>
<reference evidence="11 12" key="1">
    <citation type="submission" date="2024-02" db="EMBL/GenBank/DDBJ databases">
        <title>De novo assembly and annotation of 12 fungi associated with fruit tree decline syndrome in Ontario, Canada.</title>
        <authorList>
            <person name="Sulman M."/>
            <person name="Ellouze W."/>
            <person name="Ilyukhin E."/>
        </authorList>
    </citation>
    <scope>NUCLEOTIDE SEQUENCE [LARGE SCALE GENOMIC DNA]</scope>
    <source>
        <strain evidence="11 12">M42-189</strain>
    </source>
</reference>
<keyword evidence="4" id="KW-0378">Hydrolase</keyword>
<dbReference type="Pfam" id="PF03639">
    <property type="entry name" value="Glyco_hydro_81"/>
    <property type="match status" value="2"/>
</dbReference>
<dbReference type="Gene3D" id="2.70.98.30">
    <property type="entry name" value="Golgi alpha-mannosidase II, domain 4"/>
    <property type="match status" value="1"/>
</dbReference>
<keyword evidence="6" id="KW-0326">Glycosidase</keyword>
<name>A0ABR3R7J5_9PLEO</name>
<keyword evidence="5" id="KW-0119">Carbohydrate metabolism</keyword>
<feature type="domain" description="Glycosyl hydrolase family 81 N-terminal" evidence="9">
    <location>
        <begin position="109"/>
        <end position="316"/>
    </location>
</feature>
<dbReference type="EMBL" id="JAKJXO020000009">
    <property type="protein sequence ID" value="KAL1600405.1"/>
    <property type="molecule type" value="Genomic_DNA"/>
</dbReference>
<evidence type="ECO:0000313" key="12">
    <source>
        <dbReference type="Proteomes" id="UP001521785"/>
    </source>
</evidence>